<comment type="caution">
    <text evidence="3">The sequence shown here is derived from an EMBL/GenBank/DDBJ whole genome shotgun (WGS) entry which is preliminary data.</text>
</comment>
<gene>
    <name evidence="3" type="ORF">niasHT_034743</name>
</gene>
<name>A0ABD2I459_9BILA</name>
<evidence type="ECO:0000256" key="1">
    <source>
        <dbReference type="SAM" id="MobiDB-lite"/>
    </source>
</evidence>
<feature type="compositionally biased region" description="Pro residues" evidence="1">
    <location>
        <begin position="36"/>
        <end position="45"/>
    </location>
</feature>
<keyword evidence="4" id="KW-1185">Reference proteome</keyword>
<feature type="region of interest" description="Disordered" evidence="1">
    <location>
        <begin position="206"/>
        <end position="238"/>
    </location>
</feature>
<feature type="compositionally biased region" description="Basic and acidic residues" evidence="1">
    <location>
        <begin position="206"/>
        <end position="221"/>
    </location>
</feature>
<feature type="region of interest" description="Disordered" evidence="1">
    <location>
        <begin position="12"/>
        <end position="45"/>
    </location>
</feature>
<evidence type="ECO:0000313" key="4">
    <source>
        <dbReference type="Proteomes" id="UP001620626"/>
    </source>
</evidence>
<organism evidence="3 4">
    <name type="scientific">Heterodera trifolii</name>
    <dbReference type="NCBI Taxonomy" id="157864"/>
    <lineage>
        <taxon>Eukaryota</taxon>
        <taxon>Metazoa</taxon>
        <taxon>Ecdysozoa</taxon>
        <taxon>Nematoda</taxon>
        <taxon>Chromadorea</taxon>
        <taxon>Rhabditida</taxon>
        <taxon>Tylenchina</taxon>
        <taxon>Tylenchomorpha</taxon>
        <taxon>Tylenchoidea</taxon>
        <taxon>Heteroderidae</taxon>
        <taxon>Heteroderinae</taxon>
        <taxon>Heterodera</taxon>
    </lineage>
</organism>
<dbReference type="Proteomes" id="UP001620626">
    <property type="component" value="Unassembled WGS sequence"/>
</dbReference>
<dbReference type="EMBL" id="JBICBT010001334">
    <property type="protein sequence ID" value="KAL3072295.1"/>
    <property type="molecule type" value="Genomic_DNA"/>
</dbReference>
<feature type="transmembrane region" description="Helical" evidence="2">
    <location>
        <begin position="110"/>
        <end position="128"/>
    </location>
</feature>
<dbReference type="AlphaFoldDB" id="A0ABD2I459"/>
<proteinExistence type="predicted"/>
<accession>A0ABD2I459</accession>
<evidence type="ECO:0000256" key="2">
    <source>
        <dbReference type="SAM" id="Phobius"/>
    </source>
</evidence>
<sequence>MDLLPSAPRQWTTDKHKLLMGGEGRGSGEEAEACLPPFPSPSPSAPLRPRRPLAFYGTHSSVRPSVRLGDFAPPRPPFIGQRRPTKAPCLYGEKEGFLADCCCLLALTEVFYVLLVLLLLLMRVVVLNNSPKRRNGRRGGMAHIFAPLLSQEALCLSSELATDRMRRKLLGEREWSSVDPGFRPPSSMPPLTLAPRPIVVIISSDPEGKKQGMDGAERRENGCGGEGHGIEQQQRGEAAEFWQKERFWRSVTDKNSSPYEPS</sequence>
<keyword evidence="2" id="KW-0472">Membrane</keyword>
<keyword evidence="2" id="KW-1133">Transmembrane helix</keyword>
<protein>
    <submittedName>
        <fullName evidence="3">Uncharacterized protein</fullName>
    </submittedName>
</protein>
<evidence type="ECO:0000313" key="3">
    <source>
        <dbReference type="EMBL" id="KAL3072295.1"/>
    </source>
</evidence>
<keyword evidence="2" id="KW-0812">Transmembrane</keyword>
<reference evidence="3 4" key="1">
    <citation type="submission" date="2024-10" db="EMBL/GenBank/DDBJ databases">
        <authorList>
            <person name="Kim D."/>
        </authorList>
    </citation>
    <scope>NUCLEOTIDE SEQUENCE [LARGE SCALE GENOMIC DNA]</scope>
    <source>
        <strain evidence="3">BH-2024</strain>
    </source>
</reference>